<dbReference type="AlphaFoldDB" id="A0A4C1VB08"/>
<name>A0A4C1VB08_EUMVA</name>
<gene>
    <name evidence="1" type="ORF">EVAR_23165_1</name>
</gene>
<reference evidence="1 2" key="1">
    <citation type="journal article" date="2019" name="Commun. Biol.">
        <title>The bagworm genome reveals a unique fibroin gene that provides high tensile strength.</title>
        <authorList>
            <person name="Kono N."/>
            <person name="Nakamura H."/>
            <person name="Ohtoshi R."/>
            <person name="Tomita M."/>
            <person name="Numata K."/>
            <person name="Arakawa K."/>
        </authorList>
    </citation>
    <scope>NUCLEOTIDE SEQUENCE [LARGE SCALE GENOMIC DNA]</scope>
</reference>
<dbReference type="OrthoDB" id="8185397at2759"/>
<proteinExistence type="predicted"/>
<keyword evidence="2" id="KW-1185">Reference proteome</keyword>
<dbReference type="EMBL" id="BGZK01000311">
    <property type="protein sequence ID" value="GBP35916.1"/>
    <property type="molecule type" value="Genomic_DNA"/>
</dbReference>
<sequence>MNFRWREILNEDYLCELKNQMRIKYKQEEESRKNSAESSLKHYDTWTSLWGRPGHGAPQLRGRCVRGDLVRLLHVPPAL</sequence>
<dbReference type="Proteomes" id="UP000299102">
    <property type="component" value="Unassembled WGS sequence"/>
</dbReference>
<accession>A0A4C1VB08</accession>
<organism evidence="1 2">
    <name type="scientific">Eumeta variegata</name>
    <name type="common">Bagworm moth</name>
    <name type="synonym">Eumeta japonica</name>
    <dbReference type="NCBI Taxonomy" id="151549"/>
    <lineage>
        <taxon>Eukaryota</taxon>
        <taxon>Metazoa</taxon>
        <taxon>Ecdysozoa</taxon>
        <taxon>Arthropoda</taxon>
        <taxon>Hexapoda</taxon>
        <taxon>Insecta</taxon>
        <taxon>Pterygota</taxon>
        <taxon>Neoptera</taxon>
        <taxon>Endopterygota</taxon>
        <taxon>Lepidoptera</taxon>
        <taxon>Glossata</taxon>
        <taxon>Ditrysia</taxon>
        <taxon>Tineoidea</taxon>
        <taxon>Psychidae</taxon>
        <taxon>Oiketicinae</taxon>
        <taxon>Eumeta</taxon>
    </lineage>
</organism>
<evidence type="ECO:0000313" key="2">
    <source>
        <dbReference type="Proteomes" id="UP000299102"/>
    </source>
</evidence>
<comment type="caution">
    <text evidence="1">The sequence shown here is derived from an EMBL/GenBank/DDBJ whole genome shotgun (WGS) entry which is preliminary data.</text>
</comment>
<evidence type="ECO:0000313" key="1">
    <source>
        <dbReference type="EMBL" id="GBP35916.1"/>
    </source>
</evidence>
<protein>
    <submittedName>
        <fullName evidence="1">Uncharacterized protein</fullName>
    </submittedName>
</protein>